<dbReference type="PROSITE" id="PS50983">
    <property type="entry name" value="FE_B12_PBP"/>
    <property type="match status" value="1"/>
</dbReference>
<comment type="similarity">
    <text evidence="2">Belongs to the bacterial solute-binding protein 8 family.</text>
</comment>
<dbReference type="EMBL" id="JAWNFV010000028">
    <property type="protein sequence ID" value="MDY5141482.1"/>
    <property type="molecule type" value="Genomic_DNA"/>
</dbReference>
<comment type="caution">
    <text evidence="8">The sequence shown here is derived from an EMBL/GenBank/DDBJ whole genome shotgun (WGS) entry which is preliminary data.</text>
</comment>
<dbReference type="PROSITE" id="PS51257">
    <property type="entry name" value="PROKAR_LIPOPROTEIN"/>
    <property type="match status" value="1"/>
</dbReference>
<organism evidence="8 11">
    <name type="scientific">Actinotignum timonense</name>
    <dbReference type="NCBI Taxonomy" id="1870995"/>
    <lineage>
        <taxon>Bacteria</taxon>
        <taxon>Bacillati</taxon>
        <taxon>Actinomycetota</taxon>
        <taxon>Actinomycetes</taxon>
        <taxon>Actinomycetales</taxon>
        <taxon>Actinomycetaceae</taxon>
        <taxon>Actinotignum</taxon>
    </lineage>
</organism>
<accession>A0AAW9HEF8</accession>
<keyword evidence="4 6" id="KW-0732">Signal</keyword>
<dbReference type="InterPro" id="IPR002491">
    <property type="entry name" value="ABC_transptr_periplasmic_BD"/>
</dbReference>
<dbReference type="Gene3D" id="3.40.50.1980">
    <property type="entry name" value="Nitrogenase molybdenum iron protein domain"/>
    <property type="match status" value="2"/>
</dbReference>
<evidence type="ECO:0000256" key="3">
    <source>
        <dbReference type="ARBA" id="ARBA00022448"/>
    </source>
</evidence>
<evidence type="ECO:0000313" key="8">
    <source>
        <dbReference type="EMBL" id="MDY5141482.1"/>
    </source>
</evidence>
<dbReference type="RefSeq" id="WP_087070056.1">
    <property type="nucleotide sequence ID" value="NZ_CAUPFC010000024.1"/>
</dbReference>
<sequence length="350" mass="37018">MKKTVRGFFALVAAGTLALGACSNDSAKDTSSPSAAASEPAAEATSEAPSSVSITDSHGTQEVPVNPERVVSLDNRTFETLHEWGVKLLAAPKDVMPKDDPYVKDDSVVNIGNHREPNFEAITAANPDLVIVGQRFAQHYDKIKAAAPNAAIIDLNIKLPKEEQDADANKSGELLMDGMKKDVEDLGKIFGKEKEAAKLNADLDAAIAAARDAYPAGQKVLSINTNGGKMGYLAPGVGRTLGPLYPLLNLTPAFDLGEGTSNHKGDEVSDEALAQANPEWILIMDRDAGVGEGNEAHGADLVTNSPAMANVPAVQKKQILTMPADTYVNEGPQTYIEFLNDLAKAFKAAK</sequence>
<evidence type="ECO:0000259" key="7">
    <source>
        <dbReference type="PROSITE" id="PS50983"/>
    </source>
</evidence>
<gene>
    <name evidence="8" type="ORF">R6G74_09205</name>
    <name evidence="9" type="ORF">R6P33_09060</name>
</gene>
<dbReference type="Proteomes" id="UP001284901">
    <property type="component" value="Unassembled WGS sequence"/>
</dbReference>
<dbReference type="GO" id="GO:0030288">
    <property type="term" value="C:outer membrane-bounded periplasmic space"/>
    <property type="evidence" value="ECO:0007669"/>
    <property type="project" value="TreeGrafter"/>
</dbReference>
<feature type="region of interest" description="Disordered" evidence="5">
    <location>
        <begin position="23"/>
        <end position="64"/>
    </location>
</feature>
<dbReference type="Proteomes" id="UP001288320">
    <property type="component" value="Unassembled WGS sequence"/>
</dbReference>
<dbReference type="PANTHER" id="PTHR30532">
    <property type="entry name" value="IRON III DICITRATE-BINDING PERIPLASMIC PROTEIN"/>
    <property type="match status" value="1"/>
</dbReference>
<proteinExistence type="inferred from homology"/>
<feature type="domain" description="Fe/B12 periplasmic-binding" evidence="7">
    <location>
        <begin position="69"/>
        <end position="350"/>
    </location>
</feature>
<comment type="subcellular location">
    <subcellularLocation>
        <location evidence="1">Cell envelope</location>
    </subcellularLocation>
</comment>
<evidence type="ECO:0000256" key="1">
    <source>
        <dbReference type="ARBA" id="ARBA00004196"/>
    </source>
</evidence>
<dbReference type="PANTHER" id="PTHR30532:SF28">
    <property type="entry name" value="PETROBACTIN-BINDING PROTEIN YCLQ"/>
    <property type="match status" value="1"/>
</dbReference>
<dbReference type="GO" id="GO:1901678">
    <property type="term" value="P:iron coordination entity transport"/>
    <property type="evidence" value="ECO:0007669"/>
    <property type="project" value="UniProtKB-ARBA"/>
</dbReference>
<feature type="chain" id="PRO_5043914395" evidence="6">
    <location>
        <begin position="28"/>
        <end position="350"/>
    </location>
</feature>
<dbReference type="AlphaFoldDB" id="A0AAW9HEF8"/>
<evidence type="ECO:0000256" key="5">
    <source>
        <dbReference type="SAM" id="MobiDB-lite"/>
    </source>
</evidence>
<dbReference type="Pfam" id="PF01497">
    <property type="entry name" value="Peripla_BP_2"/>
    <property type="match status" value="1"/>
</dbReference>
<evidence type="ECO:0000313" key="11">
    <source>
        <dbReference type="Proteomes" id="UP001288320"/>
    </source>
</evidence>
<evidence type="ECO:0000256" key="2">
    <source>
        <dbReference type="ARBA" id="ARBA00008814"/>
    </source>
</evidence>
<evidence type="ECO:0000256" key="6">
    <source>
        <dbReference type="SAM" id="SignalP"/>
    </source>
</evidence>
<evidence type="ECO:0000313" key="9">
    <source>
        <dbReference type="EMBL" id="MDY5147164.1"/>
    </source>
</evidence>
<keyword evidence="3" id="KW-0813">Transport</keyword>
<dbReference type="SUPFAM" id="SSF53807">
    <property type="entry name" value="Helical backbone' metal receptor"/>
    <property type="match status" value="1"/>
</dbReference>
<name>A0AAW9HEF8_9ACTO</name>
<dbReference type="InterPro" id="IPR051313">
    <property type="entry name" value="Bact_iron-sidero_bind"/>
</dbReference>
<evidence type="ECO:0000313" key="10">
    <source>
        <dbReference type="Proteomes" id="UP001284901"/>
    </source>
</evidence>
<dbReference type="GeneID" id="92813393"/>
<evidence type="ECO:0000256" key="4">
    <source>
        <dbReference type="ARBA" id="ARBA00022729"/>
    </source>
</evidence>
<feature type="compositionally biased region" description="Low complexity" evidence="5">
    <location>
        <begin position="30"/>
        <end position="51"/>
    </location>
</feature>
<reference evidence="8 10" key="1">
    <citation type="submission" date="2023-10" db="EMBL/GenBank/DDBJ databases">
        <title>Whole Genome based description of the genera Actinobaculum and Actinotignum reveals a complex phylogenetic relationship within the species included in the genus Actinotignum.</title>
        <authorList>
            <person name="Jensen C.S."/>
            <person name="Dargis R."/>
            <person name="Kemp M."/>
            <person name="Christensen J.J."/>
        </authorList>
    </citation>
    <scope>NUCLEOTIDE SEQUENCE</scope>
    <source>
        <strain evidence="9 10">SLA_B089</strain>
        <strain evidence="8">SLA_B245</strain>
    </source>
</reference>
<keyword evidence="10" id="KW-1185">Reference proteome</keyword>
<dbReference type="EMBL" id="JAWNFY010000033">
    <property type="protein sequence ID" value="MDY5147164.1"/>
    <property type="molecule type" value="Genomic_DNA"/>
</dbReference>
<protein>
    <submittedName>
        <fullName evidence="8">ABC transporter substrate-binding protein</fullName>
    </submittedName>
</protein>
<feature type="signal peptide" evidence="6">
    <location>
        <begin position="1"/>
        <end position="27"/>
    </location>
</feature>